<evidence type="ECO:0000256" key="2">
    <source>
        <dbReference type="ARBA" id="ARBA00023125"/>
    </source>
</evidence>
<keyword evidence="6" id="KW-1185">Reference proteome</keyword>
<protein>
    <submittedName>
        <fullName evidence="5">Autoinducer binding domain-containing protein</fullName>
    </submittedName>
</protein>
<evidence type="ECO:0000256" key="1">
    <source>
        <dbReference type="ARBA" id="ARBA00023015"/>
    </source>
</evidence>
<dbReference type="PANTHER" id="PTHR44688">
    <property type="entry name" value="DNA-BINDING TRANSCRIPTIONAL ACTIVATOR DEVR_DOSR"/>
    <property type="match status" value="1"/>
</dbReference>
<evidence type="ECO:0000259" key="4">
    <source>
        <dbReference type="PROSITE" id="PS50043"/>
    </source>
</evidence>
<dbReference type="RefSeq" id="WP_379729131.1">
    <property type="nucleotide sequence ID" value="NZ_JBHSZP010000002.1"/>
</dbReference>
<dbReference type="SMART" id="SM00421">
    <property type="entry name" value="HTH_LUXR"/>
    <property type="match status" value="1"/>
</dbReference>
<keyword evidence="1" id="KW-0805">Transcription regulation</keyword>
<dbReference type="PROSITE" id="PS00622">
    <property type="entry name" value="HTH_LUXR_1"/>
    <property type="match status" value="1"/>
</dbReference>
<dbReference type="PRINTS" id="PR00038">
    <property type="entry name" value="HTHLUXR"/>
</dbReference>
<gene>
    <name evidence="5" type="ORF">ACFQH5_01430</name>
</gene>
<evidence type="ECO:0000313" key="6">
    <source>
        <dbReference type="Proteomes" id="UP001596411"/>
    </source>
</evidence>
<dbReference type="SUPFAM" id="SSF46894">
    <property type="entry name" value="C-terminal effector domain of the bipartite response regulators"/>
    <property type="match status" value="1"/>
</dbReference>
<dbReference type="InterPro" id="IPR036388">
    <property type="entry name" value="WH-like_DNA-bd_sf"/>
</dbReference>
<dbReference type="InterPro" id="IPR000792">
    <property type="entry name" value="Tscrpt_reg_LuxR_C"/>
</dbReference>
<comment type="caution">
    <text evidence="5">The sequence shown here is derived from an EMBL/GenBank/DDBJ whole genome shotgun (WGS) entry which is preliminary data.</text>
</comment>
<dbReference type="InterPro" id="IPR036693">
    <property type="entry name" value="TF_LuxR_autoind-bd_dom_sf"/>
</dbReference>
<dbReference type="EMBL" id="JBHSZP010000002">
    <property type="protein sequence ID" value="MFC7088208.1"/>
    <property type="molecule type" value="Genomic_DNA"/>
</dbReference>
<dbReference type="PANTHER" id="PTHR44688:SF25">
    <property type="entry name" value="HTH LUXR-TYPE DOMAIN-CONTAINING PROTEIN"/>
    <property type="match status" value="1"/>
</dbReference>
<proteinExistence type="predicted"/>
<keyword evidence="2" id="KW-0238">DNA-binding</keyword>
<dbReference type="Proteomes" id="UP001596411">
    <property type="component" value="Unassembled WGS sequence"/>
</dbReference>
<dbReference type="Pfam" id="PF03472">
    <property type="entry name" value="Autoind_bind"/>
    <property type="match status" value="1"/>
</dbReference>
<name>A0ABW2EU76_9GAMM</name>
<keyword evidence="3" id="KW-0804">Transcription</keyword>
<dbReference type="Gene3D" id="1.10.10.10">
    <property type="entry name" value="Winged helix-like DNA-binding domain superfamily/Winged helix DNA-binding domain"/>
    <property type="match status" value="1"/>
</dbReference>
<sequence>MPIPYETSGNSCNKEVLSELVHGMQNNLSENDYVSVIRSGLERVGISSFSYVHLGCSPREAKEATIIGNYPSEWVHNYKEISLHKIDPVIAMSACSPKPFFWDEMFSVDDSGIFNMSSSYGIERGFSIPMHEPGYAFGSMHFSTKKEDQEFVGAIGRNYSFILSLSFVAHHYRPILEGFESNNSLTKREAECLQWVAAGKTYSEIAMILGISERTVKFHAKSLMVKLDSVNIKQAMSQAIRMGWI</sequence>
<dbReference type="CDD" id="cd06170">
    <property type="entry name" value="LuxR_C_like"/>
    <property type="match status" value="1"/>
</dbReference>
<evidence type="ECO:0000313" key="5">
    <source>
        <dbReference type="EMBL" id="MFC7088208.1"/>
    </source>
</evidence>
<dbReference type="PROSITE" id="PS50043">
    <property type="entry name" value="HTH_LUXR_2"/>
    <property type="match status" value="1"/>
</dbReference>
<dbReference type="InterPro" id="IPR005143">
    <property type="entry name" value="TF_LuxR_autoind-bd_dom"/>
</dbReference>
<dbReference type="Gene3D" id="3.30.450.80">
    <property type="entry name" value="Transcription factor LuxR-like, autoinducer-binding domain"/>
    <property type="match status" value="1"/>
</dbReference>
<dbReference type="SUPFAM" id="SSF75516">
    <property type="entry name" value="Pheromone-binding domain of LuxR-like quorum-sensing transcription factors"/>
    <property type="match status" value="1"/>
</dbReference>
<reference evidence="6" key="1">
    <citation type="journal article" date="2019" name="Int. J. Syst. Evol. Microbiol.">
        <title>The Global Catalogue of Microorganisms (GCM) 10K type strain sequencing project: providing services to taxonomists for standard genome sequencing and annotation.</title>
        <authorList>
            <consortium name="The Broad Institute Genomics Platform"/>
            <consortium name="The Broad Institute Genome Sequencing Center for Infectious Disease"/>
            <person name="Wu L."/>
            <person name="Ma J."/>
        </authorList>
    </citation>
    <scope>NUCLEOTIDE SEQUENCE [LARGE SCALE GENOMIC DNA]</scope>
    <source>
        <strain evidence="6">CGMCC 1.13666</strain>
    </source>
</reference>
<dbReference type="Pfam" id="PF00196">
    <property type="entry name" value="GerE"/>
    <property type="match status" value="1"/>
</dbReference>
<evidence type="ECO:0000256" key="3">
    <source>
        <dbReference type="ARBA" id="ARBA00023163"/>
    </source>
</evidence>
<organism evidence="5 6">
    <name type="scientific">Halomonas salifodinae</name>
    <dbReference type="NCBI Taxonomy" id="438745"/>
    <lineage>
        <taxon>Bacteria</taxon>
        <taxon>Pseudomonadati</taxon>
        <taxon>Pseudomonadota</taxon>
        <taxon>Gammaproteobacteria</taxon>
        <taxon>Oceanospirillales</taxon>
        <taxon>Halomonadaceae</taxon>
        <taxon>Halomonas</taxon>
    </lineage>
</organism>
<feature type="domain" description="HTH luxR-type" evidence="4">
    <location>
        <begin position="178"/>
        <end position="243"/>
    </location>
</feature>
<dbReference type="InterPro" id="IPR016032">
    <property type="entry name" value="Sig_transdc_resp-reg_C-effctor"/>
</dbReference>
<accession>A0ABW2EU76</accession>